<evidence type="ECO:0000313" key="1">
    <source>
        <dbReference type="EMBL" id="MEM0541593.1"/>
    </source>
</evidence>
<protein>
    <submittedName>
        <fullName evidence="1">Carboxypeptidase-like regulatory domain-containing protein</fullName>
    </submittedName>
</protein>
<dbReference type="Proteomes" id="UP001460072">
    <property type="component" value="Unassembled WGS sequence"/>
</dbReference>
<proteinExistence type="predicted"/>
<dbReference type="InterPro" id="IPR008969">
    <property type="entry name" value="CarboxyPept-like_regulatory"/>
</dbReference>
<comment type="caution">
    <text evidence="1">The sequence shown here is derived from an EMBL/GenBank/DDBJ whole genome shotgun (WGS) entry which is preliminary data.</text>
</comment>
<accession>A0ABU9N6L7</accession>
<dbReference type="Pfam" id="PF13715">
    <property type="entry name" value="CarbopepD_reg_2"/>
    <property type="match status" value="1"/>
</dbReference>
<sequence>MKKSIFIILLLYPLFFFSQTRIITGVVKDIVTSIPIEGVSVGIKNTNGGTITNEEGKFRMTLNIINNVLTFNHLNYNQYAYTILATDDNLEILLEPKSYTLQEVVIRNQPINETVMEALKNSKKQLEKSVLLSTYYREFIKVDDVYTNFSDGLLDYNIKRKSGASDLYVNQSRAYDLKDSTSAQRQKMNEAIYFYDVRDAISDAYNLKKLKFILQSKNYDYEIETKNDDKGNTIEVVTVIPKKEVKLGLNCGTVVYDVKTKLILEIDLKKSPEHKQYIDEINAGLFRFKINEECRKASFKIDGDNYILVYNQNKLNVYFKMNDRIDNTYEFLSDLVTTDYKEGEFDFDRSKRHKERSLFSSGNNFKEEYWKTKNIILLNEEEEKIINTLNGK</sequence>
<dbReference type="RefSeq" id="WP_342694821.1">
    <property type="nucleotide sequence ID" value="NZ_JBCGDO010000002.1"/>
</dbReference>
<keyword evidence="2" id="KW-1185">Reference proteome</keyword>
<dbReference type="EMBL" id="JBCGDO010000002">
    <property type="protein sequence ID" value="MEM0541593.1"/>
    <property type="molecule type" value="Genomic_DNA"/>
</dbReference>
<name>A0ABU9N6L7_9FLAO</name>
<reference evidence="1 2" key="1">
    <citation type="submission" date="2024-03" db="EMBL/GenBank/DDBJ databases">
        <title>Two novel species of the genus Flavobacterium exhibiting potentially degradation of complex polysaccharides.</title>
        <authorList>
            <person name="Lian X."/>
        </authorList>
    </citation>
    <scope>NUCLEOTIDE SEQUENCE [LARGE SCALE GENOMIC DNA]</scope>
    <source>
        <strain evidence="2">j3</strain>
    </source>
</reference>
<gene>
    <name evidence="1" type="ORF">WFZ85_03105</name>
</gene>
<dbReference type="Gene3D" id="2.60.40.1120">
    <property type="entry name" value="Carboxypeptidase-like, regulatory domain"/>
    <property type="match status" value="1"/>
</dbReference>
<dbReference type="SUPFAM" id="SSF49464">
    <property type="entry name" value="Carboxypeptidase regulatory domain-like"/>
    <property type="match status" value="1"/>
</dbReference>
<evidence type="ECO:0000313" key="2">
    <source>
        <dbReference type="Proteomes" id="UP001460072"/>
    </source>
</evidence>
<organism evidence="1 2">
    <name type="scientific">Flavobacterium aureirubrum</name>
    <dbReference type="NCBI Taxonomy" id="3133147"/>
    <lineage>
        <taxon>Bacteria</taxon>
        <taxon>Pseudomonadati</taxon>
        <taxon>Bacteroidota</taxon>
        <taxon>Flavobacteriia</taxon>
        <taxon>Flavobacteriales</taxon>
        <taxon>Flavobacteriaceae</taxon>
        <taxon>Flavobacterium</taxon>
    </lineage>
</organism>